<dbReference type="RefSeq" id="WP_013625786.1">
    <property type="nucleotide sequence ID" value="NC_015172.1"/>
</dbReference>
<keyword evidence="3" id="KW-1185">Reference proteome</keyword>
<dbReference type="Proteomes" id="UP000007488">
    <property type="component" value="Chromosome"/>
</dbReference>
<dbReference type="Gene3D" id="3.20.20.140">
    <property type="entry name" value="Metal-dependent hydrolases"/>
    <property type="match status" value="1"/>
</dbReference>
<dbReference type="SUPFAM" id="SSF51556">
    <property type="entry name" value="Metallo-dependent hydrolases"/>
    <property type="match status" value="1"/>
</dbReference>
<dbReference type="InterPro" id="IPR032466">
    <property type="entry name" value="Metal_Hydrolase"/>
</dbReference>
<evidence type="ECO:0000259" key="1">
    <source>
        <dbReference type="Pfam" id="PF01979"/>
    </source>
</evidence>
<dbReference type="PANTHER" id="PTHR43135">
    <property type="entry name" value="ALPHA-D-RIBOSE 1-METHYLPHOSPHONATE 5-TRIPHOSPHATE DIPHOSPHATASE"/>
    <property type="match status" value="1"/>
</dbReference>
<name>F0SXA6_SYNGF</name>
<dbReference type="InterPro" id="IPR011059">
    <property type="entry name" value="Metal-dep_hydrolase_composite"/>
</dbReference>
<evidence type="ECO:0000313" key="2">
    <source>
        <dbReference type="EMBL" id="ADY56966.1"/>
    </source>
</evidence>
<reference evidence="3" key="2">
    <citation type="submission" date="2011-02" db="EMBL/GenBank/DDBJ databases">
        <title>The complete genome of Syntrophobotulus glycolicus DSM 8271.</title>
        <authorList>
            <person name="Lucas S."/>
            <person name="Copeland A."/>
            <person name="Lapidus A."/>
            <person name="Bruce D."/>
            <person name="Goodwin L."/>
            <person name="Pitluck S."/>
            <person name="Kyrpides N."/>
            <person name="Mavromatis K."/>
            <person name="Pagani I."/>
            <person name="Ivanova N."/>
            <person name="Mikhailova N."/>
            <person name="Chertkov O."/>
            <person name="Held B."/>
            <person name="Detter J.C."/>
            <person name="Tapia R."/>
            <person name="Han C."/>
            <person name="Land M."/>
            <person name="Hauser L."/>
            <person name="Markowitz V."/>
            <person name="Cheng J.-F."/>
            <person name="Hugenholtz P."/>
            <person name="Woyke T."/>
            <person name="Wu D."/>
            <person name="Spring S."/>
            <person name="Schroeder M."/>
            <person name="Brambilla E."/>
            <person name="Klenk H.-P."/>
            <person name="Eisen J.A."/>
        </authorList>
    </citation>
    <scope>NUCLEOTIDE SEQUENCE [LARGE SCALE GENOMIC DNA]</scope>
    <source>
        <strain evidence="3">DSM 8271 / FlGlyR</strain>
    </source>
</reference>
<feature type="domain" description="Amidohydrolase-related" evidence="1">
    <location>
        <begin position="264"/>
        <end position="399"/>
    </location>
</feature>
<gene>
    <name evidence="2" type="ordered locus">Sgly_2693</name>
</gene>
<organism evidence="2 3">
    <name type="scientific">Syntrophobotulus glycolicus (strain DSM 8271 / FlGlyR)</name>
    <dbReference type="NCBI Taxonomy" id="645991"/>
    <lineage>
        <taxon>Bacteria</taxon>
        <taxon>Bacillati</taxon>
        <taxon>Bacillota</taxon>
        <taxon>Clostridia</taxon>
        <taxon>Eubacteriales</taxon>
        <taxon>Desulfitobacteriaceae</taxon>
        <taxon>Syntrophobotulus</taxon>
    </lineage>
</organism>
<sequence length="415" mass="44943">MKANSILLTNGKIVPMTGETEFTGSILIENGKIKKIIRHTLWKESEKESETKAVLGRNGENVRVIDAGGNYILPGFIDAHCHVGIGEEIYQSEGDDVNEMTDPVTPELRAIDGVNPEDLGFHDARMGGVTAVFTCPGSANVIGGTGVVLKTAGRIIEEMILREPAGLKVAFGENPKVVYGEQKKMPMTRMGTAALLRQTLVDAQTYKGKMTEGKKDPDKLPERDLGMEVIGLVLDKKIPLRAHAHRADDIMTAVRIAREFNVDLVLEHCTEGHKIADILAETGYPAIVGPSFVNRAKVELKDKTFRTPGILAQAGIKVAIMTDHSVTPIEQLPLCAALAVKNGMKEEDALKALTIWPAEILGVDGRIGSLAEGKDADLVVWNGRPLDLNSDPVIVVINGQLIKSGQDEIKKQDVE</sequence>
<dbReference type="AlphaFoldDB" id="F0SXA6"/>
<dbReference type="OrthoDB" id="9802793at2"/>
<dbReference type="Pfam" id="PF01979">
    <property type="entry name" value="Amidohydro_1"/>
    <property type="match status" value="1"/>
</dbReference>
<dbReference type="SUPFAM" id="SSF51338">
    <property type="entry name" value="Composite domain of metallo-dependent hydrolases"/>
    <property type="match status" value="1"/>
</dbReference>
<dbReference type="STRING" id="645991.Sgly_2693"/>
<reference evidence="2 3" key="1">
    <citation type="journal article" date="2011" name="Stand. Genomic Sci.">
        <title>Complete genome sequence of Syntrophobotulus glycolicus type strain (FlGlyR).</title>
        <authorList>
            <person name="Han C."/>
            <person name="Mwirichia R."/>
            <person name="Chertkov O."/>
            <person name="Held B."/>
            <person name="Lapidus A."/>
            <person name="Nolan M."/>
            <person name="Lucas S."/>
            <person name="Hammon N."/>
            <person name="Deshpande S."/>
            <person name="Cheng J.F."/>
            <person name="Tapia R."/>
            <person name="Goodwin L."/>
            <person name="Pitluck S."/>
            <person name="Huntemann M."/>
            <person name="Liolios K."/>
            <person name="Ivanova N."/>
            <person name="Pagani I."/>
            <person name="Mavromatis K."/>
            <person name="Ovchinikova G."/>
            <person name="Pati A."/>
            <person name="Chen A."/>
            <person name="Palaniappan K."/>
            <person name="Land M."/>
            <person name="Hauser L."/>
            <person name="Brambilla E.M."/>
            <person name="Rohde M."/>
            <person name="Spring S."/>
            <person name="Sikorski J."/>
            <person name="Goker M."/>
            <person name="Woyke T."/>
            <person name="Bristow J."/>
            <person name="Eisen J.A."/>
            <person name="Markowitz V."/>
            <person name="Hugenholtz P."/>
            <person name="Kyrpides N.C."/>
            <person name="Klenk H.P."/>
            <person name="Detter J.C."/>
        </authorList>
    </citation>
    <scope>NUCLEOTIDE SEQUENCE [LARGE SCALE GENOMIC DNA]</scope>
    <source>
        <strain evidence="3">DSM 8271 / FlGlyR</strain>
    </source>
</reference>
<dbReference type="PANTHER" id="PTHR43135:SF3">
    <property type="entry name" value="ALPHA-D-RIBOSE 1-METHYLPHOSPHONATE 5-TRIPHOSPHATE DIPHOSPHATASE"/>
    <property type="match status" value="1"/>
</dbReference>
<dbReference type="GO" id="GO:0016810">
    <property type="term" value="F:hydrolase activity, acting on carbon-nitrogen (but not peptide) bonds"/>
    <property type="evidence" value="ECO:0007669"/>
    <property type="project" value="InterPro"/>
</dbReference>
<dbReference type="eggNOG" id="COG1228">
    <property type="taxonomic scope" value="Bacteria"/>
</dbReference>
<dbReference type="InterPro" id="IPR051781">
    <property type="entry name" value="Metallo-dep_Hydrolase"/>
</dbReference>
<evidence type="ECO:0000313" key="3">
    <source>
        <dbReference type="Proteomes" id="UP000007488"/>
    </source>
</evidence>
<dbReference type="InterPro" id="IPR006680">
    <property type="entry name" value="Amidohydro-rel"/>
</dbReference>
<protein>
    <submittedName>
        <fullName evidence="2">Amidohydrolase</fullName>
    </submittedName>
</protein>
<dbReference type="KEGG" id="sgy:Sgly_2693"/>
<accession>F0SXA6</accession>
<dbReference type="EMBL" id="CP002547">
    <property type="protein sequence ID" value="ADY56966.1"/>
    <property type="molecule type" value="Genomic_DNA"/>
</dbReference>
<dbReference type="CDD" id="cd01309">
    <property type="entry name" value="Met_dep_hydrolase_C"/>
    <property type="match status" value="1"/>
</dbReference>
<dbReference type="HOGENOM" id="CLU_046987_0_0_9"/>
<proteinExistence type="predicted"/>